<name>A0A6L3NGS8_9BURK</name>
<dbReference type="EMBL" id="VZOL01000146">
    <property type="protein sequence ID" value="KAB0676166.1"/>
    <property type="molecule type" value="Genomic_DNA"/>
</dbReference>
<feature type="region of interest" description="Disordered" evidence="1">
    <location>
        <begin position="33"/>
        <end position="59"/>
    </location>
</feature>
<accession>A0A6L3NGS8</accession>
<proteinExistence type="predicted"/>
<evidence type="ECO:0000313" key="3">
    <source>
        <dbReference type="Proteomes" id="UP000473571"/>
    </source>
</evidence>
<dbReference type="Proteomes" id="UP000473571">
    <property type="component" value="Unassembled WGS sequence"/>
</dbReference>
<dbReference type="RefSeq" id="WP_151005128.1">
    <property type="nucleotide sequence ID" value="NZ_VZOL01000146.1"/>
</dbReference>
<protein>
    <submittedName>
        <fullName evidence="2">Uncharacterized protein</fullName>
    </submittedName>
</protein>
<organism evidence="2 3">
    <name type="scientific">Burkholderia territorii</name>
    <dbReference type="NCBI Taxonomy" id="1503055"/>
    <lineage>
        <taxon>Bacteria</taxon>
        <taxon>Pseudomonadati</taxon>
        <taxon>Pseudomonadota</taxon>
        <taxon>Betaproteobacteria</taxon>
        <taxon>Burkholderiales</taxon>
        <taxon>Burkholderiaceae</taxon>
        <taxon>Burkholderia</taxon>
        <taxon>Burkholderia cepacia complex</taxon>
    </lineage>
</organism>
<comment type="caution">
    <text evidence="2">The sequence shown here is derived from an EMBL/GenBank/DDBJ whole genome shotgun (WGS) entry which is preliminary data.</text>
</comment>
<evidence type="ECO:0000313" key="2">
    <source>
        <dbReference type="EMBL" id="KAB0676166.1"/>
    </source>
</evidence>
<sequence length="144" mass="15960">MNRTKKLRMERSSSLRYRYRFRAAHRTKPGVSFRHASRYPHDGTQIPGGTTDRGHGKRTARPECGFIRVCAVIRHSNRRFPLHRHANCIGPVSSDDLLQWVGNPASAVAGRIAIVTDHPEAPAARPLRAACTRGIAGGPHRAVL</sequence>
<reference evidence="2 3" key="1">
    <citation type="submission" date="2019-09" db="EMBL/GenBank/DDBJ databases">
        <title>Draft genome sequences of 48 bacterial type strains from the CCUG.</title>
        <authorList>
            <person name="Tunovic T."/>
            <person name="Pineiro-Iglesias B."/>
            <person name="Unosson C."/>
            <person name="Inganas E."/>
            <person name="Ohlen M."/>
            <person name="Cardew S."/>
            <person name="Jensie-Markopoulos S."/>
            <person name="Salva-Serra F."/>
            <person name="Jaen-Luchoro D."/>
            <person name="Karlsson R."/>
            <person name="Svensson-Stadler L."/>
            <person name="Chun J."/>
            <person name="Moore E."/>
        </authorList>
    </citation>
    <scope>NUCLEOTIDE SEQUENCE [LARGE SCALE GENOMIC DNA]</scope>
    <source>
        <strain evidence="2 3">CCUG 65687</strain>
    </source>
</reference>
<gene>
    <name evidence="2" type="ORF">F7R13_13615</name>
</gene>
<dbReference type="AlphaFoldDB" id="A0A6L3NGS8"/>
<evidence type="ECO:0000256" key="1">
    <source>
        <dbReference type="SAM" id="MobiDB-lite"/>
    </source>
</evidence>